<comment type="caution">
    <text evidence="1">The sequence shown here is derived from an EMBL/GenBank/DDBJ whole genome shotgun (WGS) entry which is preliminary data.</text>
</comment>
<gene>
    <name evidence="1" type="ORF">Tco_1006903</name>
</gene>
<sequence length="74" mass="8052">MLEDFSSNVKAALTARGTTFALNLTVRCCGREFRVLNGYDQKEGSLSTLLVLEANVFPDGNPTKTNSLEKSTLP</sequence>
<name>A0ABQ5FJ92_9ASTR</name>
<reference evidence="1" key="1">
    <citation type="journal article" date="2022" name="Int. J. Mol. Sci.">
        <title>Draft Genome of Tanacetum Coccineum: Genomic Comparison of Closely Related Tanacetum-Family Plants.</title>
        <authorList>
            <person name="Yamashiro T."/>
            <person name="Shiraishi A."/>
            <person name="Nakayama K."/>
            <person name="Satake H."/>
        </authorList>
    </citation>
    <scope>NUCLEOTIDE SEQUENCE</scope>
</reference>
<dbReference type="Proteomes" id="UP001151760">
    <property type="component" value="Unassembled WGS sequence"/>
</dbReference>
<keyword evidence="2" id="KW-1185">Reference proteome</keyword>
<dbReference type="EMBL" id="BQNB010017455">
    <property type="protein sequence ID" value="GJT63370.1"/>
    <property type="molecule type" value="Genomic_DNA"/>
</dbReference>
<protein>
    <submittedName>
        <fullName evidence="1">Uncharacterized protein</fullName>
    </submittedName>
</protein>
<evidence type="ECO:0000313" key="1">
    <source>
        <dbReference type="EMBL" id="GJT63370.1"/>
    </source>
</evidence>
<organism evidence="1 2">
    <name type="scientific">Tanacetum coccineum</name>
    <dbReference type="NCBI Taxonomy" id="301880"/>
    <lineage>
        <taxon>Eukaryota</taxon>
        <taxon>Viridiplantae</taxon>
        <taxon>Streptophyta</taxon>
        <taxon>Embryophyta</taxon>
        <taxon>Tracheophyta</taxon>
        <taxon>Spermatophyta</taxon>
        <taxon>Magnoliopsida</taxon>
        <taxon>eudicotyledons</taxon>
        <taxon>Gunneridae</taxon>
        <taxon>Pentapetalae</taxon>
        <taxon>asterids</taxon>
        <taxon>campanulids</taxon>
        <taxon>Asterales</taxon>
        <taxon>Asteraceae</taxon>
        <taxon>Asteroideae</taxon>
        <taxon>Anthemideae</taxon>
        <taxon>Anthemidinae</taxon>
        <taxon>Tanacetum</taxon>
    </lineage>
</organism>
<proteinExistence type="predicted"/>
<reference evidence="1" key="2">
    <citation type="submission" date="2022-01" db="EMBL/GenBank/DDBJ databases">
        <authorList>
            <person name="Yamashiro T."/>
            <person name="Shiraishi A."/>
            <person name="Satake H."/>
            <person name="Nakayama K."/>
        </authorList>
    </citation>
    <scope>NUCLEOTIDE SEQUENCE</scope>
</reference>
<evidence type="ECO:0000313" key="2">
    <source>
        <dbReference type="Proteomes" id="UP001151760"/>
    </source>
</evidence>
<accession>A0ABQ5FJ92</accession>